<dbReference type="EMBL" id="AP022590">
    <property type="protein sequence ID" value="BBY39471.1"/>
    <property type="molecule type" value="Genomic_DNA"/>
</dbReference>
<dbReference type="Proteomes" id="UP000465812">
    <property type="component" value="Chromosome"/>
</dbReference>
<evidence type="ECO:0000313" key="1">
    <source>
        <dbReference type="EMBL" id="BBY39471.1"/>
    </source>
</evidence>
<accession>A0A1X0FP86</accession>
<reference evidence="1 4" key="2">
    <citation type="journal article" date="2019" name="Emerg. Microbes Infect.">
        <title>Comprehensive subspecies identification of 175 nontuberculous mycobacteria species based on 7547 genomic profiles.</title>
        <authorList>
            <person name="Matsumoto Y."/>
            <person name="Kinjo T."/>
            <person name="Motooka D."/>
            <person name="Nabeya D."/>
            <person name="Jung N."/>
            <person name="Uechi K."/>
            <person name="Horii T."/>
            <person name="Iida T."/>
            <person name="Fujita J."/>
            <person name="Nakamura S."/>
        </authorList>
    </citation>
    <scope>NUCLEOTIDE SEQUENCE [LARGE SCALE GENOMIC DNA]</scope>
    <source>
        <strain evidence="1 4">JCM 18113</strain>
    </source>
</reference>
<sequence length="132" mass="14363">MSLWTSARRGTDRPFTVIVCAACAVGHQLSVIDELRPTIRRCPRSMLVSAACMLGPLTCSSRPTGGGVMAVVQPCTDDRVACGPAHWIGPIADRAAAAELRDWLERGQWEITPVPRQLGLHERWTGGSSRRN</sequence>
<gene>
    <name evidence="2" type="ORF">BST30_17930</name>
    <name evidence="1" type="ORF">MMAN_36050</name>
</gene>
<reference evidence="2 3" key="1">
    <citation type="submission" date="2017-02" db="EMBL/GenBank/DDBJ databases">
        <title>The new phylogeny of genus Mycobacterium.</title>
        <authorList>
            <person name="Tortoli E."/>
            <person name="Trovato A."/>
            <person name="Cirillo D.M."/>
        </authorList>
    </citation>
    <scope>NUCLEOTIDE SEQUENCE [LARGE SCALE GENOMIC DNA]</scope>
    <source>
        <strain evidence="2 3">DSM 45255</strain>
    </source>
</reference>
<keyword evidence="4" id="KW-1185">Reference proteome</keyword>
<evidence type="ECO:0000313" key="2">
    <source>
        <dbReference type="EMBL" id="ORB03603.1"/>
    </source>
</evidence>
<dbReference type="AlphaFoldDB" id="A0A1X0FP86"/>
<name>A0A1X0FP86_MYCNT</name>
<dbReference type="Proteomes" id="UP000192760">
    <property type="component" value="Unassembled WGS sequence"/>
</dbReference>
<organism evidence="2 3">
    <name type="scientific">Mycobacterium mantenii</name>
    <dbReference type="NCBI Taxonomy" id="560555"/>
    <lineage>
        <taxon>Bacteria</taxon>
        <taxon>Bacillati</taxon>
        <taxon>Actinomycetota</taxon>
        <taxon>Actinomycetes</taxon>
        <taxon>Mycobacteriales</taxon>
        <taxon>Mycobacteriaceae</taxon>
        <taxon>Mycobacterium</taxon>
        <taxon>Mycobacterium avium complex (MAC)</taxon>
    </lineage>
</organism>
<evidence type="ECO:0000313" key="3">
    <source>
        <dbReference type="Proteomes" id="UP000192760"/>
    </source>
</evidence>
<evidence type="ECO:0000313" key="4">
    <source>
        <dbReference type="Proteomes" id="UP000465812"/>
    </source>
</evidence>
<dbReference type="EMBL" id="MVHW01000021">
    <property type="protein sequence ID" value="ORB03603.1"/>
    <property type="molecule type" value="Genomic_DNA"/>
</dbReference>
<protein>
    <submittedName>
        <fullName evidence="2">Uncharacterized protein</fullName>
    </submittedName>
</protein>
<reference evidence="1" key="3">
    <citation type="submission" date="2020-02" db="EMBL/GenBank/DDBJ databases">
        <authorList>
            <person name="Matsumoto Y."/>
            <person name="Motooka D."/>
            <person name="Nakamura S."/>
        </authorList>
    </citation>
    <scope>NUCLEOTIDE SEQUENCE</scope>
    <source>
        <strain evidence="1">JCM 18113</strain>
    </source>
</reference>
<proteinExistence type="predicted"/>